<dbReference type="InterPro" id="IPR050185">
    <property type="entry name" value="Ub_carboxyl-term_hydrolase"/>
</dbReference>
<dbReference type="PROSITE" id="PS50235">
    <property type="entry name" value="USP_3"/>
    <property type="match status" value="1"/>
</dbReference>
<dbReference type="SUPFAM" id="SSF54001">
    <property type="entry name" value="Cysteine proteinases"/>
    <property type="match status" value="1"/>
</dbReference>
<evidence type="ECO:0000313" key="7">
    <source>
        <dbReference type="RefSeq" id="XP_030379447.1"/>
    </source>
</evidence>
<dbReference type="Pfam" id="PF00443">
    <property type="entry name" value="UCH"/>
    <property type="match status" value="1"/>
</dbReference>
<dbReference type="GO" id="GO:0006508">
    <property type="term" value="P:proteolysis"/>
    <property type="evidence" value="ECO:0007669"/>
    <property type="project" value="UniProtKB-KW"/>
</dbReference>
<proteinExistence type="inferred from homology"/>
<comment type="catalytic activity">
    <reaction evidence="1 2">
        <text>Thiol-dependent hydrolysis of ester, thioester, amide, peptide and isopeptide bonds formed by the C-terminal Gly of ubiquitin (a 76-residue protein attached to proteins as an intracellular targeting signal).</text>
        <dbReference type="EC" id="3.4.19.12"/>
    </reaction>
</comment>
<dbReference type="InterPro" id="IPR028889">
    <property type="entry name" value="USP"/>
</dbReference>
<dbReference type="GeneID" id="115627778"/>
<protein>
    <recommendedName>
        <fullName evidence="2">Ubiquitin carboxyl-terminal hydrolase</fullName>
        <ecNumber evidence="2">3.4.19.12</ecNumber>
    </recommendedName>
</protein>
<evidence type="ECO:0000256" key="4">
    <source>
        <dbReference type="SAM" id="MobiDB-lite"/>
    </source>
</evidence>
<dbReference type="PANTHER" id="PTHR21646:SF46">
    <property type="entry name" value="UBIQUITIN CARBOXYL-TERMINAL HYDROLASE"/>
    <property type="match status" value="1"/>
</dbReference>
<dbReference type="PROSITE" id="PS00973">
    <property type="entry name" value="USP_2"/>
    <property type="match status" value="1"/>
</dbReference>
<feature type="region of interest" description="Disordered" evidence="4">
    <location>
        <begin position="87"/>
        <end position="144"/>
    </location>
</feature>
<accession>A0A6J2TX29</accession>
<reference evidence="7" key="1">
    <citation type="submission" date="2025-08" db="UniProtKB">
        <authorList>
            <consortium name="RefSeq"/>
        </authorList>
    </citation>
    <scope>IDENTIFICATION</scope>
    <source>
        <strain evidence="7">11010-0011.00</strain>
        <tissue evidence="7">Whole body</tissue>
    </source>
</reference>
<dbReference type="PANTHER" id="PTHR21646">
    <property type="entry name" value="UBIQUITIN CARBOXYL-TERMINAL HYDROLASE"/>
    <property type="match status" value="1"/>
</dbReference>
<evidence type="ECO:0000256" key="3">
    <source>
        <dbReference type="SAM" id="Coils"/>
    </source>
</evidence>
<dbReference type="PROSITE" id="PS00972">
    <property type="entry name" value="USP_1"/>
    <property type="match status" value="1"/>
</dbReference>
<dbReference type="Gene3D" id="3.90.70.10">
    <property type="entry name" value="Cysteine proteinases"/>
    <property type="match status" value="1"/>
</dbReference>
<dbReference type="InterPro" id="IPR001394">
    <property type="entry name" value="Peptidase_C19_UCH"/>
</dbReference>
<dbReference type="GO" id="GO:0004843">
    <property type="term" value="F:cysteine-type deubiquitinase activity"/>
    <property type="evidence" value="ECO:0007669"/>
    <property type="project" value="UniProtKB-UniRule"/>
</dbReference>
<dbReference type="CDD" id="cd02674">
    <property type="entry name" value="Peptidase_C19R"/>
    <property type="match status" value="1"/>
</dbReference>
<dbReference type="EC" id="3.4.19.12" evidence="2"/>
<feature type="coiled-coil region" evidence="3">
    <location>
        <begin position="48"/>
        <end position="82"/>
    </location>
</feature>
<dbReference type="OrthoDB" id="292964at2759"/>
<organism evidence="6 7">
    <name type="scientific">Drosophila lebanonensis</name>
    <name type="common">Fruit fly</name>
    <name type="synonym">Scaptodrosophila lebanonensis</name>
    <dbReference type="NCBI Taxonomy" id="7225"/>
    <lineage>
        <taxon>Eukaryota</taxon>
        <taxon>Metazoa</taxon>
        <taxon>Ecdysozoa</taxon>
        <taxon>Arthropoda</taxon>
        <taxon>Hexapoda</taxon>
        <taxon>Insecta</taxon>
        <taxon>Pterygota</taxon>
        <taxon>Neoptera</taxon>
        <taxon>Endopterygota</taxon>
        <taxon>Diptera</taxon>
        <taxon>Brachycera</taxon>
        <taxon>Muscomorpha</taxon>
        <taxon>Ephydroidea</taxon>
        <taxon>Drosophilidae</taxon>
        <taxon>Scaptodrosophila</taxon>
    </lineage>
</organism>
<keyword evidence="6" id="KW-1185">Reference proteome</keyword>
<dbReference type="Proteomes" id="UP000504634">
    <property type="component" value="Unplaced"/>
</dbReference>
<keyword evidence="3" id="KW-0175">Coiled coil</keyword>
<keyword evidence="2" id="KW-0378">Hydrolase</keyword>
<keyword evidence="2" id="KW-0833">Ubl conjugation pathway</keyword>
<comment type="similarity">
    <text evidence="2">Belongs to the peptidase C19 family.</text>
</comment>
<evidence type="ECO:0000313" key="6">
    <source>
        <dbReference type="Proteomes" id="UP000504634"/>
    </source>
</evidence>
<evidence type="ECO:0000256" key="2">
    <source>
        <dbReference type="RuleBase" id="RU366025"/>
    </source>
</evidence>
<sequence length="494" mass="55974">MMKANPFVAKLIGKHTKLLTKIKENGVLLNNAVKNLFDKKGFCNSGSGQKLLKNIKQLECEAKAYELENIQLRDSLSKLKKQLELQIRGNQPGNQEPQLLDKQHGCERRESDRKLVTKGTAKRPAPRPSYKEVKKPRQQLDRDYSPAVRGKNIKLGLTGLRNLGNTCYMNSILQCLSNTTPLVEYCTSDRFKSHINSDNQTKGQVIEEVAAILKKLWTAKFKSVACNDLWHIVGQFGESFRGSAQQDAHEFLTLLIDFLQSDVQTMLVDPRTDRMITPAKTAWNEFTKCKESFILQLFYGQLKSTIKCRVCATDSRRYEVFSSLSLDLPPNADVCDLKECLDMYFGSGGVEGWNCPGCRKKCDAFKKLDVSVLPPVLVIQIKRFWPSPQAGGGYEKKKTLVHFPLEDLDMQPYVAPLEFELRPDIPKKYRLYGVSNHFGSIGSGHYKALCKSPVYDSWFQFNDQIVEAVDMSAVVSRAAYILFYTCLPRKPLDG</sequence>
<feature type="compositionally biased region" description="Basic and acidic residues" evidence="4">
    <location>
        <begin position="129"/>
        <end position="144"/>
    </location>
</feature>
<evidence type="ECO:0000259" key="5">
    <source>
        <dbReference type="PROSITE" id="PS50235"/>
    </source>
</evidence>
<dbReference type="InterPro" id="IPR018200">
    <property type="entry name" value="USP_CS"/>
</dbReference>
<dbReference type="AlphaFoldDB" id="A0A6J2TX29"/>
<name>A0A6J2TX29_DROLE</name>
<evidence type="ECO:0000256" key="1">
    <source>
        <dbReference type="ARBA" id="ARBA00000707"/>
    </source>
</evidence>
<feature type="compositionally biased region" description="Basic and acidic residues" evidence="4">
    <location>
        <begin position="99"/>
        <end position="115"/>
    </location>
</feature>
<dbReference type="RefSeq" id="XP_030379447.1">
    <property type="nucleotide sequence ID" value="XM_030523587.1"/>
</dbReference>
<feature type="compositionally biased region" description="Polar residues" evidence="4">
    <location>
        <begin position="88"/>
        <end position="97"/>
    </location>
</feature>
<feature type="domain" description="USP" evidence="5">
    <location>
        <begin position="158"/>
        <end position="487"/>
    </location>
</feature>
<dbReference type="InterPro" id="IPR038765">
    <property type="entry name" value="Papain-like_cys_pep_sf"/>
</dbReference>
<keyword evidence="2" id="KW-0788">Thiol protease</keyword>
<keyword evidence="2" id="KW-0645">Protease</keyword>
<gene>
    <name evidence="7" type="primary">LOC115627778</name>
</gene>
<dbReference type="GO" id="GO:0016579">
    <property type="term" value="P:protein deubiquitination"/>
    <property type="evidence" value="ECO:0007669"/>
    <property type="project" value="InterPro"/>
</dbReference>